<dbReference type="Proteomes" id="UP000324222">
    <property type="component" value="Unassembled WGS sequence"/>
</dbReference>
<keyword evidence="3" id="KW-1185">Reference proteome</keyword>
<gene>
    <name evidence="2" type="ORF">E2C01_078895</name>
</gene>
<evidence type="ECO:0000313" key="2">
    <source>
        <dbReference type="EMBL" id="MPC84167.1"/>
    </source>
</evidence>
<protein>
    <submittedName>
        <fullName evidence="2">Uncharacterized protein</fullName>
    </submittedName>
</protein>
<reference evidence="2 3" key="1">
    <citation type="submission" date="2019-05" db="EMBL/GenBank/DDBJ databases">
        <title>Another draft genome of Portunus trituberculatus and its Hox gene families provides insights of decapod evolution.</title>
        <authorList>
            <person name="Jeong J.-H."/>
            <person name="Song I."/>
            <person name="Kim S."/>
            <person name="Choi T."/>
            <person name="Kim D."/>
            <person name="Ryu S."/>
            <person name="Kim W."/>
        </authorList>
    </citation>
    <scope>NUCLEOTIDE SEQUENCE [LARGE SCALE GENOMIC DNA]</scope>
    <source>
        <tissue evidence="2">Muscle</tissue>
    </source>
</reference>
<proteinExistence type="predicted"/>
<evidence type="ECO:0000256" key="1">
    <source>
        <dbReference type="SAM" id="MobiDB-lite"/>
    </source>
</evidence>
<feature type="region of interest" description="Disordered" evidence="1">
    <location>
        <begin position="308"/>
        <end position="328"/>
    </location>
</feature>
<feature type="region of interest" description="Disordered" evidence="1">
    <location>
        <begin position="205"/>
        <end position="226"/>
    </location>
</feature>
<comment type="caution">
    <text evidence="2">The sequence shown here is derived from an EMBL/GenBank/DDBJ whole genome shotgun (WGS) entry which is preliminary data.</text>
</comment>
<dbReference type="EMBL" id="VSRR010064620">
    <property type="protein sequence ID" value="MPC84167.1"/>
    <property type="molecule type" value="Genomic_DNA"/>
</dbReference>
<sequence length="328" mass="35227">MVGQMPRPQLLGVVTGKVPSEVHLLGLGRRCMERYTPEPDLCRHCHHWEHKEWRCQSVPRCRYCASPISQHSTWTRSRRAPKSLLCAAIVGATIMPTPPSALSGLGPKGSLLLMRLPAPTTDTSTTPAVFPPLPQHAATVPPVPPKTVPQLGITQELPATDSTQQLMAVVSTLAARVDNLSATVSAFSNEFATFKNQQHTVCSETPTVASTPSPVNGTKQDQGESDVCQHSLCNPLKKKVNAAGQCGTAAAPSPRIDAPPPSQSREPHNNPAAPQEWLLLSLPQKASHLRQTVMRILQVNGNWSAARRSAAPAQFQPGLPAPSQTRGI</sequence>
<name>A0A5B7IRF3_PORTR</name>
<evidence type="ECO:0000313" key="3">
    <source>
        <dbReference type="Proteomes" id="UP000324222"/>
    </source>
</evidence>
<dbReference type="AlphaFoldDB" id="A0A5B7IRF3"/>
<feature type="region of interest" description="Disordered" evidence="1">
    <location>
        <begin position="244"/>
        <end position="271"/>
    </location>
</feature>
<organism evidence="2 3">
    <name type="scientific">Portunus trituberculatus</name>
    <name type="common">Swimming crab</name>
    <name type="synonym">Neptunus trituberculatus</name>
    <dbReference type="NCBI Taxonomy" id="210409"/>
    <lineage>
        <taxon>Eukaryota</taxon>
        <taxon>Metazoa</taxon>
        <taxon>Ecdysozoa</taxon>
        <taxon>Arthropoda</taxon>
        <taxon>Crustacea</taxon>
        <taxon>Multicrustacea</taxon>
        <taxon>Malacostraca</taxon>
        <taxon>Eumalacostraca</taxon>
        <taxon>Eucarida</taxon>
        <taxon>Decapoda</taxon>
        <taxon>Pleocyemata</taxon>
        <taxon>Brachyura</taxon>
        <taxon>Eubrachyura</taxon>
        <taxon>Portunoidea</taxon>
        <taxon>Portunidae</taxon>
        <taxon>Portuninae</taxon>
        <taxon>Portunus</taxon>
    </lineage>
</organism>
<accession>A0A5B7IRF3</accession>
<feature type="compositionally biased region" description="Polar residues" evidence="1">
    <location>
        <begin position="205"/>
        <end position="220"/>
    </location>
</feature>